<comment type="caution">
    <text evidence="3">The sequence shown here is derived from an EMBL/GenBank/DDBJ whole genome shotgun (WGS) entry which is preliminary data.</text>
</comment>
<dbReference type="GO" id="GO:0016787">
    <property type="term" value="F:hydrolase activity"/>
    <property type="evidence" value="ECO:0007669"/>
    <property type="project" value="UniProtKB-KW"/>
</dbReference>
<evidence type="ECO:0000313" key="4">
    <source>
        <dbReference type="Proteomes" id="UP000320593"/>
    </source>
</evidence>
<comment type="cofactor">
    <cofactor evidence="2">
        <name>Mn(2+)</name>
        <dbReference type="ChEBI" id="CHEBI:29035"/>
    </cofactor>
    <text evidence="2">The Mn(2+) ion enhances activity.</text>
</comment>
<dbReference type="InterPro" id="IPR002933">
    <property type="entry name" value="Peptidase_M20"/>
</dbReference>
<dbReference type="PANTHER" id="PTHR11014:SF169">
    <property type="entry name" value="CLAN MH, FAMILY M20, PEPTIDASE T-LIKE METALLOPEPTIDASE"/>
    <property type="match status" value="1"/>
</dbReference>
<feature type="binding site" evidence="2">
    <location>
        <position position="112"/>
    </location>
    <ligand>
        <name>Mn(2+)</name>
        <dbReference type="ChEBI" id="CHEBI:29035"/>
        <label>2</label>
    </ligand>
</feature>
<evidence type="ECO:0000256" key="2">
    <source>
        <dbReference type="PIRSR" id="PIRSR005962-1"/>
    </source>
</evidence>
<organism evidence="3 4">
    <name type="scientific">Roseibium hamelinense</name>
    <dbReference type="NCBI Taxonomy" id="150831"/>
    <lineage>
        <taxon>Bacteria</taxon>
        <taxon>Pseudomonadati</taxon>
        <taxon>Pseudomonadota</taxon>
        <taxon>Alphaproteobacteria</taxon>
        <taxon>Hyphomicrobiales</taxon>
        <taxon>Stappiaceae</taxon>
        <taxon>Roseibium</taxon>
    </lineage>
</organism>
<evidence type="ECO:0000313" key="3">
    <source>
        <dbReference type="EMBL" id="TWI81777.1"/>
    </source>
</evidence>
<dbReference type="NCBIfam" id="TIGR01891">
    <property type="entry name" value="amidohydrolases"/>
    <property type="match status" value="1"/>
</dbReference>
<keyword evidence="2" id="KW-0479">Metal-binding</keyword>
<dbReference type="PIRSF" id="PIRSF005962">
    <property type="entry name" value="Pept_M20D_amidohydro"/>
    <property type="match status" value="1"/>
</dbReference>
<keyword evidence="1 3" id="KW-0378">Hydrolase</keyword>
<feature type="binding site" evidence="2">
    <location>
        <position position="144"/>
    </location>
    <ligand>
        <name>Mn(2+)</name>
        <dbReference type="ChEBI" id="CHEBI:29035"/>
        <label>2</label>
    </ligand>
</feature>
<dbReference type="Gene3D" id="3.30.70.360">
    <property type="match status" value="1"/>
</dbReference>
<dbReference type="Pfam" id="PF01546">
    <property type="entry name" value="Peptidase_M20"/>
    <property type="match status" value="1"/>
</dbReference>
<dbReference type="PANTHER" id="PTHR11014">
    <property type="entry name" value="PEPTIDASE M20 FAMILY MEMBER"/>
    <property type="match status" value="1"/>
</dbReference>
<dbReference type="Proteomes" id="UP000320593">
    <property type="component" value="Unassembled WGS sequence"/>
</dbReference>
<keyword evidence="4" id="KW-1185">Reference proteome</keyword>
<dbReference type="AlphaFoldDB" id="A0A562SKH9"/>
<reference evidence="3 4" key="1">
    <citation type="submission" date="2019-07" db="EMBL/GenBank/DDBJ databases">
        <title>Genomic Encyclopedia of Archaeal and Bacterial Type Strains, Phase II (KMG-II): from individual species to whole genera.</title>
        <authorList>
            <person name="Goeker M."/>
        </authorList>
    </citation>
    <scope>NUCLEOTIDE SEQUENCE [LARGE SCALE GENOMIC DNA]</scope>
    <source>
        <strain evidence="3 4">ATCC BAA-252</strain>
    </source>
</reference>
<dbReference type="GO" id="GO:0046872">
    <property type="term" value="F:metal ion binding"/>
    <property type="evidence" value="ECO:0007669"/>
    <property type="project" value="UniProtKB-KW"/>
</dbReference>
<feature type="binding site" evidence="2">
    <location>
        <position position="110"/>
    </location>
    <ligand>
        <name>Mn(2+)</name>
        <dbReference type="ChEBI" id="CHEBI:29035"/>
        <label>2</label>
    </ligand>
</feature>
<proteinExistence type="predicted"/>
<dbReference type="InterPro" id="IPR017439">
    <property type="entry name" value="Amidohydrolase"/>
</dbReference>
<gene>
    <name evidence="3" type="ORF">JM93_03738</name>
</gene>
<name>A0A562SKH9_9HYPH</name>
<dbReference type="RefSeq" id="WP_145346335.1">
    <property type="nucleotide sequence ID" value="NZ_SMLY01000070.1"/>
</dbReference>
<protein>
    <submittedName>
        <fullName evidence="3">Amidohydrolase</fullName>
    </submittedName>
</protein>
<dbReference type="SUPFAM" id="SSF53187">
    <property type="entry name" value="Zn-dependent exopeptidases"/>
    <property type="match status" value="1"/>
</dbReference>
<dbReference type="OrthoDB" id="9777385at2"/>
<evidence type="ECO:0000256" key="1">
    <source>
        <dbReference type="ARBA" id="ARBA00022801"/>
    </source>
</evidence>
<keyword evidence="2" id="KW-0464">Manganese</keyword>
<dbReference type="EMBL" id="VLLF01000010">
    <property type="protein sequence ID" value="TWI81777.1"/>
    <property type="molecule type" value="Genomic_DNA"/>
</dbReference>
<accession>A0A562SKH9</accession>
<dbReference type="SUPFAM" id="SSF55031">
    <property type="entry name" value="Bacterial exopeptidase dimerisation domain"/>
    <property type="match status" value="1"/>
</dbReference>
<feature type="binding site" evidence="2">
    <location>
        <position position="365"/>
    </location>
    <ligand>
        <name>Mn(2+)</name>
        <dbReference type="ChEBI" id="CHEBI:29035"/>
        <label>2</label>
    </ligand>
</feature>
<sequence>MLPTLRELQIGPELKFHLTQLIELRHWLHAHPEVSRQEVETAKYMRQFLADYAAPDAFVPLAGAGFAAVYSGEKPGKTVMLRTELDALPIHEVNQDLTYRSVYDGVGHKCGHDGHMTIMAGVAQTLAKRPDEGRVVLLFQPDEETGTGARTCCLHPNFETIRPDLAFALHNLPGFPKGAAVCKTGTFASAVKYAAVKFSGKEAHSAQPETGASPSFAMAELTLKAREIQARYDKPDAYALIVPIYTGMGVQSSGVCPGSGEVHYTLRAADGGVVERMWQELAKEARALAQAYGLHVAFETREEFAANANSQLAFGMIKRAAADANAEFVSIDRPFRWGEDFGEITQRYEGGMFGLGAGENQPDLHNPDYDFPDDLIVPGITMFSNLIRLSLSEDAGH</sequence>
<dbReference type="Gene3D" id="3.40.630.10">
    <property type="entry name" value="Zn peptidases"/>
    <property type="match status" value="1"/>
</dbReference>
<dbReference type="InterPro" id="IPR036264">
    <property type="entry name" value="Bact_exopeptidase_dim_dom"/>
</dbReference>
<feature type="binding site" evidence="2">
    <location>
        <position position="170"/>
    </location>
    <ligand>
        <name>Mn(2+)</name>
        <dbReference type="ChEBI" id="CHEBI:29035"/>
        <label>2</label>
    </ligand>
</feature>